<evidence type="ECO:0000313" key="1">
    <source>
        <dbReference type="EMBL" id="MBW81187.1"/>
    </source>
</evidence>
<organism evidence="1">
    <name type="scientific">Rhizophora mucronata</name>
    <name type="common">Asiatic mangrove</name>
    <dbReference type="NCBI Taxonomy" id="61149"/>
    <lineage>
        <taxon>Eukaryota</taxon>
        <taxon>Viridiplantae</taxon>
        <taxon>Streptophyta</taxon>
        <taxon>Embryophyta</taxon>
        <taxon>Tracheophyta</taxon>
        <taxon>Spermatophyta</taxon>
        <taxon>Magnoliopsida</taxon>
        <taxon>eudicotyledons</taxon>
        <taxon>Gunneridae</taxon>
        <taxon>Pentapetalae</taxon>
        <taxon>rosids</taxon>
        <taxon>fabids</taxon>
        <taxon>Malpighiales</taxon>
        <taxon>Rhizophoraceae</taxon>
        <taxon>Rhizophora</taxon>
    </lineage>
</organism>
<protein>
    <submittedName>
        <fullName evidence="1">Uncharacterized protein</fullName>
    </submittedName>
</protein>
<proteinExistence type="predicted"/>
<dbReference type="AlphaFoldDB" id="A0A2P2IJ26"/>
<name>A0A2P2IJ26_RHIMU</name>
<sequence length="51" mass="6084">MSHVYYLVQQTLGGGHQMECLWNKIHQLQEMYPIYLSKCHCCCRLHCHFAT</sequence>
<accession>A0A2P2IJ26</accession>
<reference evidence="1" key="1">
    <citation type="submission" date="2018-02" db="EMBL/GenBank/DDBJ databases">
        <title>Rhizophora mucronata_Transcriptome.</title>
        <authorList>
            <person name="Meera S.P."/>
            <person name="Sreeshan A."/>
            <person name="Augustine A."/>
        </authorList>
    </citation>
    <scope>NUCLEOTIDE SEQUENCE</scope>
    <source>
        <tissue evidence="1">Leaf</tissue>
    </source>
</reference>
<dbReference type="EMBL" id="GGEC01000704">
    <property type="protein sequence ID" value="MBW81187.1"/>
    <property type="molecule type" value="Transcribed_RNA"/>
</dbReference>